<evidence type="ECO:0008006" key="5">
    <source>
        <dbReference type="Google" id="ProtNLM"/>
    </source>
</evidence>
<evidence type="ECO:0000313" key="4">
    <source>
        <dbReference type="Proteomes" id="UP000233332"/>
    </source>
</evidence>
<dbReference type="PANTHER" id="PTHR30105">
    <property type="entry name" value="UNCHARACTERIZED YIBQ-RELATED"/>
    <property type="match status" value="1"/>
</dbReference>
<dbReference type="GO" id="GO:0005975">
    <property type="term" value="P:carbohydrate metabolic process"/>
    <property type="evidence" value="ECO:0007669"/>
    <property type="project" value="InterPro"/>
</dbReference>
<comment type="caution">
    <text evidence="3">The sequence shown here is derived from an EMBL/GenBank/DDBJ whole genome shotgun (WGS) entry which is preliminary data.</text>
</comment>
<protein>
    <recommendedName>
        <fullName evidence="5">Divergent polysaccharide deacetylase family protein</fullName>
    </recommendedName>
</protein>
<dbReference type="SUPFAM" id="SSF88713">
    <property type="entry name" value="Glycoside hydrolase/deacetylase"/>
    <property type="match status" value="1"/>
</dbReference>
<dbReference type="InterPro" id="IPR006837">
    <property type="entry name" value="Divergent_DAC"/>
</dbReference>
<feature type="transmembrane region" description="Helical" evidence="2">
    <location>
        <begin position="71"/>
        <end position="96"/>
    </location>
</feature>
<evidence type="ECO:0000313" key="3">
    <source>
        <dbReference type="EMBL" id="PKR57877.1"/>
    </source>
</evidence>
<evidence type="ECO:0000256" key="1">
    <source>
        <dbReference type="SAM" id="MobiDB-lite"/>
    </source>
</evidence>
<keyword evidence="2" id="KW-0472">Membrane</keyword>
<dbReference type="Proteomes" id="UP000233332">
    <property type="component" value="Unassembled WGS sequence"/>
</dbReference>
<feature type="region of interest" description="Disordered" evidence="1">
    <location>
        <begin position="1"/>
        <end position="42"/>
    </location>
</feature>
<proteinExistence type="predicted"/>
<feature type="compositionally biased region" description="Acidic residues" evidence="1">
    <location>
        <begin position="11"/>
        <end position="27"/>
    </location>
</feature>
<keyword evidence="2" id="KW-0812">Transmembrane</keyword>
<dbReference type="Gene3D" id="3.20.20.370">
    <property type="entry name" value="Glycoside hydrolase/deacetylase"/>
    <property type="match status" value="1"/>
</dbReference>
<accession>A0A2N3L5A4</accession>
<dbReference type="AlphaFoldDB" id="A0A2N3L5A4"/>
<evidence type="ECO:0000256" key="2">
    <source>
        <dbReference type="SAM" id="Phobius"/>
    </source>
</evidence>
<dbReference type="InterPro" id="IPR011330">
    <property type="entry name" value="Glyco_hydro/deAcase_b/a-brl"/>
</dbReference>
<dbReference type="PANTHER" id="PTHR30105:SF2">
    <property type="entry name" value="DIVERGENT POLYSACCHARIDE DEACETYLASE SUPERFAMILY"/>
    <property type="match status" value="1"/>
</dbReference>
<feature type="region of interest" description="Disordered" evidence="1">
    <location>
        <begin position="117"/>
        <end position="159"/>
    </location>
</feature>
<reference evidence="3 4" key="1">
    <citation type="submission" date="2017-09" db="EMBL/GenBank/DDBJ databases">
        <title>Biodiversity and function of Thalassospira species in the particle-attached aromatic-hydrocarbon-degrading consortia from the surface seawater of the China South Sea.</title>
        <authorList>
            <person name="Dong C."/>
            <person name="Lai Q."/>
            <person name="Shao Z."/>
        </authorList>
    </citation>
    <scope>NUCLEOTIDE SEQUENCE [LARGE SCALE GENOMIC DNA]</scope>
    <source>
        <strain evidence="3 4">139Z-12</strain>
    </source>
</reference>
<keyword evidence="4" id="KW-1185">Reference proteome</keyword>
<name>A0A2N3L5A4_9PROT</name>
<sequence>MPFGKKKNGDFDEDMADDMADDLDDGMNDAMSDADNAASDGVDEDDLLFSELPIEVQVKKMPKRPKSRRSWLSKLLIITLFIFPFGATAVAMIPVLDPETGWRLFHLGGPKATVAVPGSERELQEEISRGVQDVQDRDRAAQDATAPDGTPENGQTSDDIANQLEGVSDLIGAPNQGGTTGDSTQPTPEELAALIAEEGAIDDPIEPDPLRPAPVPGLDEEGSFGRIPRIGDDGTTPFDAYKRPFETVENQPYVAIILTGVGLNTARTEAAINDLPLNISLGISPYARDIAKVAMDARAMGHEVFLQVPMEPNDFPLSDPGPRALLTSLSEGENLVRLEWLLARFPGYAGLVSHQGSKFGSMDSAIRPVLEIITRSGLMYVEGSNSGIASYGAQLAANASSPNAVGNIVIDDVPSRREIDARLNELVELAKRNGAAIGFAQSYPVTIQRLKNWAFRLRRQGVVLAPVSALANRQVTAQSADEAEAARRQAEQLENEAAAAQENGDESAEPTNTIEN</sequence>
<dbReference type="EMBL" id="NXGX01000005">
    <property type="protein sequence ID" value="PKR57877.1"/>
    <property type="molecule type" value="Genomic_DNA"/>
</dbReference>
<dbReference type="CDD" id="cd10936">
    <property type="entry name" value="CE4_DAC2"/>
    <property type="match status" value="1"/>
</dbReference>
<gene>
    <name evidence="3" type="ORF">COO92_14015</name>
</gene>
<dbReference type="RefSeq" id="WP_101303078.1">
    <property type="nucleotide sequence ID" value="NZ_NXGX01000005.1"/>
</dbReference>
<keyword evidence="2" id="KW-1133">Transmembrane helix</keyword>
<feature type="compositionally biased region" description="Low complexity" evidence="1">
    <location>
        <begin position="28"/>
        <end position="40"/>
    </location>
</feature>
<feature type="compositionally biased region" description="Basic and acidic residues" evidence="1">
    <location>
        <begin position="119"/>
        <end position="141"/>
    </location>
</feature>
<organism evidence="3 4">
    <name type="scientific">Thalassospira lohafexi</name>
    <dbReference type="NCBI Taxonomy" id="744227"/>
    <lineage>
        <taxon>Bacteria</taxon>
        <taxon>Pseudomonadati</taxon>
        <taxon>Pseudomonadota</taxon>
        <taxon>Alphaproteobacteria</taxon>
        <taxon>Rhodospirillales</taxon>
        <taxon>Thalassospiraceae</taxon>
        <taxon>Thalassospira</taxon>
    </lineage>
</organism>
<feature type="region of interest" description="Disordered" evidence="1">
    <location>
        <begin position="479"/>
        <end position="516"/>
    </location>
</feature>
<dbReference type="Pfam" id="PF04748">
    <property type="entry name" value="Polysacc_deac_2"/>
    <property type="match status" value="1"/>
</dbReference>